<dbReference type="PROSITE" id="PS00107">
    <property type="entry name" value="PROTEIN_KINASE_ATP"/>
    <property type="match status" value="1"/>
</dbReference>
<evidence type="ECO:0000256" key="6">
    <source>
        <dbReference type="ARBA" id="ARBA00022840"/>
    </source>
</evidence>
<feature type="transmembrane region" description="Helical" evidence="9">
    <location>
        <begin position="468"/>
        <end position="484"/>
    </location>
</feature>
<sequence length="549" mass="58247">MTTSPKAPPPGLTVGGYALRARLGEGGMGVVHLGQKPGERPVAIKVLRPHVVGDDEARRRLAREVSSLSRVRSRRIAEIVDADPFGDIPFVATRYVPGLSLHDHVQEEGPLADDDLLWFADCLAEALEAVHDVGVLHRDIKPSNVMMEGRTPILIDFGLARVADDSRITMNGWLLGTPGYLAPEILYGDDATAASDVHAWAATVAYAGTGRAPYGRGPSMAIMDRVRRGEHDLTGLDPDVLELVEDALAPSPEDRPSLDEVRDWLEDLRSPSDVHDEGAPARDHHAAAPVTLPYAALAQEAYAAPTHVGTAAAPPAPVDEPVHWSDDWTAPTDPYDHRPDGPTEYVTDYGPPARERVPTGQRLRRSLTLLALGGVVTGGIVLAPYVSLAVLFVATWLLRSGSLAAASAGNRRDRRGARWYDGLQVLLAAPWHVVAGLGGSVVLLLWSAGIACAVALLCFAASLSMTTSLAAVGGAFAVSAWWGPGAERVRSPVHRLVDPLARRGVPWLLVTLLVAAAGSGLGAAASAQGTSWTPYDGAPFSDVRLPGWL</sequence>
<feature type="region of interest" description="Disordered" evidence="8">
    <location>
        <begin position="325"/>
        <end position="358"/>
    </location>
</feature>
<dbReference type="InterPro" id="IPR008271">
    <property type="entry name" value="Ser/Thr_kinase_AS"/>
</dbReference>
<gene>
    <name evidence="11" type="ORF">EUA07_08180</name>
</gene>
<dbReference type="Gene3D" id="1.10.510.10">
    <property type="entry name" value="Transferase(Phosphotransferase) domain 1"/>
    <property type="match status" value="1"/>
</dbReference>
<dbReference type="InterPro" id="IPR011009">
    <property type="entry name" value="Kinase-like_dom_sf"/>
</dbReference>
<dbReference type="EC" id="2.7.11.1" evidence="2"/>
<keyword evidence="9" id="KW-0472">Membrane</keyword>
<evidence type="ECO:0000259" key="10">
    <source>
        <dbReference type="PROSITE" id="PS50011"/>
    </source>
</evidence>
<keyword evidence="6 7" id="KW-0067">ATP-binding</keyword>
<feature type="binding site" evidence="7">
    <location>
        <position position="45"/>
    </location>
    <ligand>
        <name>ATP</name>
        <dbReference type="ChEBI" id="CHEBI:30616"/>
    </ligand>
</feature>
<dbReference type="PROSITE" id="PS50011">
    <property type="entry name" value="PROTEIN_KINASE_DOM"/>
    <property type="match status" value="1"/>
</dbReference>
<dbReference type="InterPro" id="IPR000719">
    <property type="entry name" value="Prot_kinase_dom"/>
</dbReference>
<organism evidence="11 12">
    <name type="scientific">Nocardioides ganghwensis</name>
    <dbReference type="NCBI Taxonomy" id="252230"/>
    <lineage>
        <taxon>Bacteria</taxon>
        <taxon>Bacillati</taxon>
        <taxon>Actinomycetota</taxon>
        <taxon>Actinomycetes</taxon>
        <taxon>Propionibacteriales</taxon>
        <taxon>Nocardioidaceae</taxon>
        <taxon>Nocardioides</taxon>
    </lineage>
</organism>
<dbReference type="RefSeq" id="WP_129454646.1">
    <property type="nucleotide sequence ID" value="NZ_JACXYX010000012.1"/>
</dbReference>
<feature type="domain" description="Protein kinase" evidence="10">
    <location>
        <begin position="17"/>
        <end position="265"/>
    </location>
</feature>
<name>A0A4Q2SCK7_9ACTN</name>
<dbReference type="OrthoDB" id="9762169at2"/>
<dbReference type="Pfam" id="PF00069">
    <property type="entry name" value="Pkinase"/>
    <property type="match status" value="1"/>
</dbReference>
<evidence type="ECO:0000256" key="9">
    <source>
        <dbReference type="SAM" id="Phobius"/>
    </source>
</evidence>
<keyword evidence="5 11" id="KW-0418">Kinase</keyword>
<evidence type="ECO:0000256" key="2">
    <source>
        <dbReference type="ARBA" id="ARBA00012513"/>
    </source>
</evidence>
<dbReference type="GO" id="GO:0005524">
    <property type="term" value="F:ATP binding"/>
    <property type="evidence" value="ECO:0007669"/>
    <property type="project" value="UniProtKB-UniRule"/>
</dbReference>
<dbReference type="PROSITE" id="PS00108">
    <property type="entry name" value="PROTEIN_KINASE_ST"/>
    <property type="match status" value="1"/>
</dbReference>
<proteinExistence type="inferred from homology"/>
<keyword evidence="9" id="KW-1133">Transmembrane helix</keyword>
<dbReference type="InterPro" id="IPR017441">
    <property type="entry name" value="Protein_kinase_ATP_BS"/>
</dbReference>
<accession>A0A4Q2SCK7</accession>
<dbReference type="SUPFAM" id="SSF56112">
    <property type="entry name" value="Protein kinase-like (PK-like)"/>
    <property type="match status" value="1"/>
</dbReference>
<keyword evidence="3" id="KW-0808">Transferase</keyword>
<dbReference type="PANTHER" id="PTHR43671">
    <property type="entry name" value="SERINE/THREONINE-PROTEIN KINASE NEK"/>
    <property type="match status" value="1"/>
</dbReference>
<comment type="similarity">
    <text evidence="1">Belongs to the protein kinase superfamily. NEK Ser/Thr protein kinase family. NIMA subfamily.</text>
</comment>
<protein>
    <recommendedName>
        <fullName evidence="2">non-specific serine/threonine protein kinase</fullName>
        <ecNumber evidence="2">2.7.11.1</ecNumber>
    </recommendedName>
</protein>
<comment type="caution">
    <text evidence="11">The sequence shown here is derived from an EMBL/GenBank/DDBJ whole genome shotgun (WGS) entry which is preliminary data.</text>
</comment>
<evidence type="ECO:0000256" key="4">
    <source>
        <dbReference type="ARBA" id="ARBA00022741"/>
    </source>
</evidence>
<evidence type="ECO:0000256" key="1">
    <source>
        <dbReference type="ARBA" id="ARBA00010886"/>
    </source>
</evidence>
<evidence type="ECO:0000313" key="12">
    <source>
        <dbReference type="Proteomes" id="UP000293291"/>
    </source>
</evidence>
<evidence type="ECO:0000313" key="11">
    <source>
        <dbReference type="EMBL" id="RYC02712.1"/>
    </source>
</evidence>
<keyword evidence="11" id="KW-0723">Serine/threonine-protein kinase</keyword>
<dbReference type="EMBL" id="SDWU01000008">
    <property type="protein sequence ID" value="RYC02712.1"/>
    <property type="molecule type" value="Genomic_DNA"/>
</dbReference>
<dbReference type="PANTHER" id="PTHR43671:SF13">
    <property type="entry name" value="SERINE_THREONINE-PROTEIN KINASE NEK2"/>
    <property type="match status" value="1"/>
</dbReference>
<dbReference type="InterPro" id="IPR050660">
    <property type="entry name" value="NEK_Ser/Thr_kinase"/>
</dbReference>
<keyword evidence="4 7" id="KW-0547">Nucleotide-binding</keyword>
<dbReference type="Gene3D" id="3.30.200.20">
    <property type="entry name" value="Phosphorylase Kinase, domain 1"/>
    <property type="match status" value="1"/>
</dbReference>
<feature type="transmembrane region" description="Helical" evidence="9">
    <location>
        <begin position="419"/>
        <end position="437"/>
    </location>
</feature>
<feature type="transmembrane region" description="Helical" evidence="9">
    <location>
        <begin position="504"/>
        <end position="525"/>
    </location>
</feature>
<feature type="transmembrane region" description="Helical" evidence="9">
    <location>
        <begin position="369"/>
        <end position="398"/>
    </location>
</feature>
<evidence type="ECO:0000256" key="3">
    <source>
        <dbReference type="ARBA" id="ARBA00022679"/>
    </source>
</evidence>
<evidence type="ECO:0000256" key="5">
    <source>
        <dbReference type="ARBA" id="ARBA00022777"/>
    </source>
</evidence>
<keyword evidence="12" id="KW-1185">Reference proteome</keyword>
<evidence type="ECO:0000256" key="7">
    <source>
        <dbReference type="PROSITE-ProRule" id="PRU10141"/>
    </source>
</evidence>
<evidence type="ECO:0000256" key="8">
    <source>
        <dbReference type="SAM" id="MobiDB-lite"/>
    </source>
</evidence>
<keyword evidence="9" id="KW-0812">Transmembrane</keyword>
<dbReference type="AlphaFoldDB" id="A0A4Q2SCK7"/>
<dbReference type="Proteomes" id="UP000293291">
    <property type="component" value="Unassembled WGS sequence"/>
</dbReference>
<dbReference type="GO" id="GO:0004674">
    <property type="term" value="F:protein serine/threonine kinase activity"/>
    <property type="evidence" value="ECO:0007669"/>
    <property type="project" value="UniProtKB-KW"/>
</dbReference>
<dbReference type="SMART" id="SM00220">
    <property type="entry name" value="S_TKc"/>
    <property type="match status" value="1"/>
</dbReference>
<reference evidence="11 12" key="1">
    <citation type="submission" date="2019-01" db="EMBL/GenBank/DDBJ databases">
        <title>Novel species of Nocardioides.</title>
        <authorList>
            <person name="Liu Q."/>
            <person name="Xin Y.-H."/>
        </authorList>
    </citation>
    <scope>NUCLEOTIDE SEQUENCE [LARGE SCALE GENOMIC DNA]</scope>
    <source>
        <strain evidence="11 12">CGMCC 4.6875</strain>
    </source>
</reference>
<dbReference type="CDD" id="cd14014">
    <property type="entry name" value="STKc_PknB_like"/>
    <property type="match status" value="1"/>
</dbReference>